<gene>
    <name evidence="4" type="ORF">TTEB3V08_LOCUS2097</name>
</gene>
<name>A0A7R9FIA4_9NEOP</name>
<dbReference type="FunFam" id="3.20.20.370:FF:000003">
    <property type="entry name" value="CLUMA_CG003232, isoform B"/>
    <property type="match status" value="1"/>
</dbReference>
<feature type="disulfide bond" evidence="2">
    <location>
        <begin position="128"/>
        <end position="146"/>
    </location>
</feature>
<dbReference type="InterPro" id="IPR002509">
    <property type="entry name" value="NODB_dom"/>
</dbReference>
<dbReference type="AlphaFoldDB" id="A0A7R9FIA4"/>
<dbReference type="InterPro" id="IPR011330">
    <property type="entry name" value="Glyco_hydro/deAcase_b/a-brl"/>
</dbReference>
<dbReference type="SMART" id="SM00192">
    <property type="entry name" value="LDLa"/>
    <property type="match status" value="1"/>
</dbReference>
<sequence>MVNHILTGRDVTVCGQRSHNPYLRVKRQEPEPIKKEESFEVELCKDKDAGEWFRLVAGDGDNCRDVIQCTSSGLQAIRCPAGLYFDIEKQTCDWKDAVKNCKLKNKERKVKPLLFTDEPLCQDGSLACGDGNCIERGLFCNGEKDCSDGSDENTCAIRPLSIHRLLSPSLFSFHSKNLFSIPSPPRRTFTHIWTKIDKTLSRFGGRMVSTLAVDKTADDGEIEVRISDVCTEDNDNDPNRAPPCDPAVCVLPDCFCSEDGTTIPGDLPAKDVPQMITITFDDAINNNNIELYKEMFNGKRKNPNGCDIKATFFVSHKYSNYSAVQETHRKGHEIAVHSITKGHETASHLTTHNDDEQFWSNATVDDWAKEMAGTRIIVEKFANISDNSVVGVRAPYLRVGGNNQFTMMEEQAFLYDSTITAPLSNPPLWPYTMYFRMPHRCHGNLQHCPTRSHAVWEMVMNELDRREDPQFDEYLPGCAMVDSCSNILSGDQFYNFLNHNFDRHYEKNRAPLGLYFHAAWLKNNPEYLDAFLYWIDEILANHNDVYFVTMTQVIQWIQNPRTVTEVKNFEPWREKCSVEGKPSCWVPHSCKLTSKEIPGETINLQTCVRCPNNYPWLNDPTGDGFF</sequence>
<dbReference type="Pfam" id="PF01607">
    <property type="entry name" value="CBM_14"/>
    <property type="match status" value="1"/>
</dbReference>
<dbReference type="GO" id="GO:0008061">
    <property type="term" value="F:chitin binding"/>
    <property type="evidence" value="ECO:0007669"/>
    <property type="project" value="InterPro"/>
</dbReference>
<keyword evidence="1 2" id="KW-1015">Disulfide bond</keyword>
<dbReference type="GO" id="GO:0005975">
    <property type="term" value="P:carbohydrate metabolic process"/>
    <property type="evidence" value="ECO:0007669"/>
    <property type="project" value="InterPro"/>
</dbReference>
<dbReference type="SMART" id="SM00494">
    <property type="entry name" value="ChtBD2"/>
    <property type="match status" value="1"/>
</dbReference>
<reference evidence="4" key="1">
    <citation type="submission" date="2020-11" db="EMBL/GenBank/DDBJ databases">
        <authorList>
            <person name="Tran Van P."/>
        </authorList>
    </citation>
    <scope>NUCLEOTIDE SEQUENCE</scope>
</reference>
<dbReference type="InterPro" id="IPR023415">
    <property type="entry name" value="LDLR_class-A_CS"/>
</dbReference>
<dbReference type="InterPro" id="IPR002172">
    <property type="entry name" value="LDrepeatLR_classA_rpt"/>
</dbReference>
<dbReference type="Gene3D" id="2.170.140.10">
    <property type="entry name" value="Chitin binding domain"/>
    <property type="match status" value="1"/>
</dbReference>
<feature type="disulfide bond" evidence="2">
    <location>
        <begin position="121"/>
        <end position="133"/>
    </location>
</feature>
<proteinExistence type="predicted"/>
<dbReference type="SUPFAM" id="SSF88713">
    <property type="entry name" value="Glycoside hydrolase/deacetylase"/>
    <property type="match status" value="1"/>
</dbReference>
<dbReference type="Gene3D" id="2.40.128.620">
    <property type="match status" value="1"/>
</dbReference>
<dbReference type="SUPFAM" id="SSF57424">
    <property type="entry name" value="LDL receptor-like module"/>
    <property type="match status" value="1"/>
</dbReference>
<accession>A0A7R9FIA4</accession>
<evidence type="ECO:0000256" key="1">
    <source>
        <dbReference type="ARBA" id="ARBA00023157"/>
    </source>
</evidence>
<dbReference type="PANTHER" id="PTHR45985">
    <property type="match status" value="1"/>
</dbReference>
<dbReference type="InterPro" id="IPR052740">
    <property type="entry name" value="CE4"/>
</dbReference>
<dbReference type="FunFam" id="4.10.400.10:FF:000128">
    <property type="entry name" value="Vermiform, isoform H"/>
    <property type="match status" value="1"/>
</dbReference>
<dbReference type="PROSITE" id="PS50940">
    <property type="entry name" value="CHIT_BIND_II"/>
    <property type="match status" value="1"/>
</dbReference>
<dbReference type="GO" id="GO:0005576">
    <property type="term" value="C:extracellular region"/>
    <property type="evidence" value="ECO:0007669"/>
    <property type="project" value="InterPro"/>
</dbReference>
<dbReference type="Pfam" id="PF00057">
    <property type="entry name" value="Ldl_recept_a"/>
    <property type="match status" value="1"/>
</dbReference>
<feature type="domain" description="Chitin-binding type-2" evidence="3">
    <location>
        <begin position="41"/>
        <end position="103"/>
    </location>
</feature>
<dbReference type="SUPFAM" id="SSF57625">
    <property type="entry name" value="Invertebrate chitin-binding proteins"/>
    <property type="match status" value="1"/>
</dbReference>
<dbReference type="InterPro" id="IPR002557">
    <property type="entry name" value="Chitin-bd_dom"/>
</dbReference>
<dbReference type="Pfam" id="PF01522">
    <property type="entry name" value="Polysacc_deac_1"/>
    <property type="match status" value="1"/>
</dbReference>
<evidence type="ECO:0000259" key="3">
    <source>
        <dbReference type="PROSITE" id="PS50940"/>
    </source>
</evidence>
<dbReference type="PANTHER" id="PTHR45985:SF6">
    <property type="entry name" value="FI03450P"/>
    <property type="match status" value="1"/>
</dbReference>
<evidence type="ECO:0000313" key="4">
    <source>
        <dbReference type="EMBL" id="CAD7453980.1"/>
    </source>
</evidence>
<evidence type="ECO:0000256" key="2">
    <source>
        <dbReference type="PROSITE-ProRule" id="PRU00124"/>
    </source>
</evidence>
<protein>
    <recommendedName>
        <fullName evidence="3">Chitin-binding type-2 domain-containing protein</fullName>
    </recommendedName>
</protein>
<dbReference type="EMBL" id="OE000476">
    <property type="protein sequence ID" value="CAD7453980.1"/>
    <property type="molecule type" value="Genomic_DNA"/>
</dbReference>
<dbReference type="PROSITE" id="PS50068">
    <property type="entry name" value="LDLRA_2"/>
    <property type="match status" value="1"/>
</dbReference>
<organism evidence="4">
    <name type="scientific">Timema tahoe</name>
    <dbReference type="NCBI Taxonomy" id="61484"/>
    <lineage>
        <taxon>Eukaryota</taxon>
        <taxon>Metazoa</taxon>
        <taxon>Ecdysozoa</taxon>
        <taxon>Arthropoda</taxon>
        <taxon>Hexapoda</taxon>
        <taxon>Insecta</taxon>
        <taxon>Pterygota</taxon>
        <taxon>Neoptera</taxon>
        <taxon>Polyneoptera</taxon>
        <taxon>Phasmatodea</taxon>
        <taxon>Timematodea</taxon>
        <taxon>Timematoidea</taxon>
        <taxon>Timematidae</taxon>
        <taxon>Timema</taxon>
    </lineage>
</organism>
<dbReference type="GO" id="GO:0016810">
    <property type="term" value="F:hydrolase activity, acting on carbon-nitrogen (but not peptide) bonds"/>
    <property type="evidence" value="ECO:0007669"/>
    <property type="project" value="InterPro"/>
</dbReference>
<feature type="disulfide bond" evidence="2">
    <location>
        <begin position="140"/>
        <end position="155"/>
    </location>
</feature>
<dbReference type="InterPro" id="IPR036508">
    <property type="entry name" value="Chitin-bd_dom_sf"/>
</dbReference>
<dbReference type="CDD" id="cd00112">
    <property type="entry name" value="LDLa"/>
    <property type="match status" value="1"/>
</dbReference>
<dbReference type="PROSITE" id="PS01209">
    <property type="entry name" value="LDLRA_1"/>
    <property type="match status" value="1"/>
</dbReference>
<dbReference type="CDD" id="cd10974">
    <property type="entry name" value="CE4_CDA_like_1"/>
    <property type="match status" value="1"/>
</dbReference>
<dbReference type="InterPro" id="IPR036055">
    <property type="entry name" value="LDL_receptor-like_sf"/>
</dbReference>
<dbReference type="Gene3D" id="3.20.20.370">
    <property type="entry name" value="Glycoside hydrolase/deacetylase"/>
    <property type="match status" value="1"/>
</dbReference>